<dbReference type="Pfam" id="PF01363">
    <property type="entry name" value="FYVE"/>
    <property type="match status" value="1"/>
</dbReference>
<dbReference type="AlphaFoldDB" id="A0A0N5AHN7"/>
<dbReference type="SUPFAM" id="SSF57903">
    <property type="entry name" value="FYVE/PHD zinc finger"/>
    <property type="match status" value="1"/>
</dbReference>
<keyword evidence="1 7" id="KW-0853">WD repeat</keyword>
<dbReference type="InterPro" id="IPR001680">
    <property type="entry name" value="WD40_rpt"/>
</dbReference>
<evidence type="ECO:0000313" key="9">
    <source>
        <dbReference type="Proteomes" id="UP000046393"/>
    </source>
</evidence>
<dbReference type="InterPro" id="IPR013083">
    <property type="entry name" value="Znf_RING/FYVE/PHD"/>
</dbReference>
<dbReference type="Gene3D" id="2.130.10.10">
    <property type="entry name" value="YVTN repeat-like/Quinoprotein amine dehydrogenase"/>
    <property type="match status" value="2"/>
</dbReference>
<dbReference type="WBParaSite" id="SMUV_0000389401-mRNA-1">
    <property type="protein sequence ID" value="SMUV_0000389401-mRNA-1"/>
    <property type="gene ID" value="SMUV_0000389401"/>
</dbReference>
<dbReference type="CDD" id="cd15718">
    <property type="entry name" value="FYVE_WDFY1_like"/>
    <property type="match status" value="1"/>
</dbReference>
<feature type="domain" description="FYVE-type" evidence="8">
    <location>
        <begin position="289"/>
        <end position="360"/>
    </location>
</feature>
<dbReference type="FunFam" id="3.30.40.10:FF:000105">
    <property type="entry name" value="WD repeat and FYVE domain-containing protein 2"/>
    <property type="match status" value="1"/>
</dbReference>
<dbReference type="InterPro" id="IPR017455">
    <property type="entry name" value="Znf_FYVE-rel"/>
</dbReference>
<sequence length="411" mass="46251">MAAVINPRPSSSIPSSLGNGRPVLLHKTEGPVGRVNGVFLLSKEEGVITISDDRSVRIVLKRDNGSFWPSVHHFMPFAPTSLYFSEESMRLIIGLVNGSLYEYSVADDMNSITELRHWCPHANYISAVFCAEEAELIISCSRDKWIVWHSLKTANRLGGYMCEAPLNAMQFDIPSKFVFLGDSKGDITLLRISGLEAQLISKLSAHTDSIASLAWDPSRQRLFSASADNLVIMWDIGGKKGKAYELNAHESKLTCLSYAANCNHLFSADEDGRFVCWDMNATRIETPKWKDNNNCQLCDSPFFWNFRAMWDRKIVGSRQHHCRTCGSAVCANCCQYTTTFPPMGFELPVRICNECHSKMEINPDSFNLTPLALINELRKDVTSMHLQESTGKMVTVGFDRMIMIWDIKQLL</sequence>
<feature type="repeat" description="WD" evidence="7">
    <location>
        <begin position="374"/>
        <end position="411"/>
    </location>
</feature>
<dbReference type="InterPro" id="IPR015943">
    <property type="entry name" value="WD40/YVTN_repeat-like_dom_sf"/>
</dbReference>
<keyword evidence="4 6" id="KW-0863">Zinc-finger</keyword>
<name>A0A0N5AHN7_9BILA</name>
<dbReference type="InterPro" id="IPR036322">
    <property type="entry name" value="WD40_repeat_dom_sf"/>
</dbReference>
<organism evidence="9 10">
    <name type="scientific">Syphacia muris</name>
    <dbReference type="NCBI Taxonomy" id="451379"/>
    <lineage>
        <taxon>Eukaryota</taxon>
        <taxon>Metazoa</taxon>
        <taxon>Ecdysozoa</taxon>
        <taxon>Nematoda</taxon>
        <taxon>Chromadorea</taxon>
        <taxon>Rhabditida</taxon>
        <taxon>Spirurina</taxon>
        <taxon>Oxyuridomorpha</taxon>
        <taxon>Oxyuroidea</taxon>
        <taxon>Oxyuridae</taxon>
        <taxon>Syphacia</taxon>
    </lineage>
</organism>
<feature type="repeat" description="WD" evidence="7">
    <location>
        <begin position="246"/>
        <end position="287"/>
    </location>
</feature>
<dbReference type="Pfam" id="PF00400">
    <property type="entry name" value="WD40"/>
    <property type="match status" value="2"/>
</dbReference>
<keyword evidence="9" id="KW-1185">Reference proteome</keyword>
<evidence type="ECO:0000256" key="1">
    <source>
        <dbReference type="ARBA" id="ARBA00022574"/>
    </source>
</evidence>
<feature type="repeat" description="WD" evidence="7">
    <location>
        <begin position="203"/>
        <end position="236"/>
    </location>
</feature>
<keyword evidence="2" id="KW-0479">Metal-binding</keyword>
<dbReference type="GO" id="GO:0008270">
    <property type="term" value="F:zinc ion binding"/>
    <property type="evidence" value="ECO:0007669"/>
    <property type="project" value="UniProtKB-KW"/>
</dbReference>
<evidence type="ECO:0000256" key="4">
    <source>
        <dbReference type="ARBA" id="ARBA00022771"/>
    </source>
</evidence>
<keyword evidence="5" id="KW-0862">Zinc</keyword>
<dbReference type="InterPro" id="IPR019775">
    <property type="entry name" value="WD40_repeat_CS"/>
</dbReference>
<accession>A0A0N5AHN7</accession>
<evidence type="ECO:0000256" key="3">
    <source>
        <dbReference type="ARBA" id="ARBA00022737"/>
    </source>
</evidence>
<dbReference type="InterPro" id="IPR042234">
    <property type="entry name" value="WDFY1/WDFY2"/>
</dbReference>
<dbReference type="SMART" id="SM00064">
    <property type="entry name" value="FYVE"/>
    <property type="match status" value="1"/>
</dbReference>
<dbReference type="STRING" id="451379.A0A0N5AHN7"/>
<evidence type="ECO:0000256" key="7">
    <source>
        <dbReference type="PROSITE-ProRule" id="PRU00221"/>
    </source>
</evidence>
<evidence type="ECO:0000256" key="5">
    <source>
        <dbReference type="ARBA" id="ARBA00022833"/>
    </source>
</evidence>
<evidence type="ECO:0000256" key="6">
    <source>
        <dbReference type="PROSITE-ProRule" id="PRU00091"/>
    </source>
</evidence>
<reference evidence="10" key="1">
    <citation type="submission" date="2017-02" db="UniProtKB">
        <authorList>
            <consortium name="WormBaseParasite"/>
        </authorList>
    </citation>
    <scope>IDENTIFICATION</scope>
</reference>
<dbReference type="GO" id="GO:0005769">
    <property type="term" value="C:early endosome"/>
    <property type="evidence" value="ECO:0007669"/>
    <property type="project" value="TreeGrafter"/>
</dbReference>
<evidence type="ECO:0000313" key="10">
    <source>
        <dbReference type="WBParaSite" id="SMUV_0000389401-mRNA-1"/>
    </source>
</evidence>
<dbReference type="SMART" id="SM00320">
    <property type="entry name" value="WD40"/>
    <property type="match status" value="5"/>
</dbReference>
<protein>
    <submittedName>
        <fullName evidence="10">FYVE-type domain-containing protein</fullName>
    </submittedName>
</protein>
<dbReference type="PROSITE" id="PS50294">
    <property type="entry name" value="WD_REPEATS_REGION"/>
    <property type="match status" value="3"/>
</dbReference>
<dbReference type="PROSITE" id="PS50082">
    <property type="entry name" value="WD_REPEATS_2"/>
    <property type="match status" value="3"/>
</dbReference>
<evidence type="ECO:0000259" key="8">
    <source>
        <dbReference type="PROSITE" id="PS50178"/>
    </source>
</evidence>
<dbReference type="Gene3D" id="3.30.40.10">
    <property type="entry name" value="Zinc/RING finger domain, C3HC4 (zinc finger)"/>
    <property type="match status" value="1"/>
</dbReference>
<proteinExistence type="predicted"/>
<dbReference type="PANTHER" id="PTHR46189">
    <property type="entry name" value="LD41958P"/>
    <property type="match status" value="1"/>
</dbReference>
<keyword evidence="3" id="KW-0677">Repeat</keyword>
<dbReference type="Proteomes" id="UP000046393">
    <property type="component" value="Unplaced"/>
</dbReference>
<dbReference type="SUPFAM" id="SSF50978">
    <property type="entry name" value="WD40 repeat-like"/>
    <property type="match status" value="1"/>
</dbReference>
<dbReference type="PROSITE" id="PS50178">
    <property type="entry name" value="ZF_FYVE"/>
    <property type="match status" value="1"/>
</dbReference>
<dbReference type="PANTHER" id="PTHR46189:SF1">
    <property type="entry name" value="LD41958P"/>
    <property type="match status" value="1"/>
</dbReference>
<dbReference type="InterPro" id="IPR011011">
    <property type="entry name" value="Znf_FYVE_PHD"/>
</dbReference>
<dbReference type="PROSITE" id="PS00678">
    <property type="entry name" value="WD_REPEATS_1"/>
    <property type="match status" value="2"/>
</dbReference>
<evidence type="ECO:0000256" key="2">
    <source>
        <dbReference type="ARBA" id="ARBA00022723"/>
    </source>
</evidence>
<dbReference type="InterPro" id="IPR000306">
    <property type="entry name" value="Znf_FYVE"/>
</dbReference>